<dbReference type="GO" id="GO:0008270">
    <property type="term" value="F:zinc ion binding"/>
    <property type="evidence" value="ECO:0007669"/>
    <property type="project" value="UniProtKB-KW"/>
</dbReference>
<dbReference type="GO" id="GO:0005634">
    <property type="term" value="C:nucleus"/>
    <property type="evidence" value="ECO:0007669"/>
    <property type="project" value="TreeGrafter"/>
</dbReference>
<dbReference type="InterPro" id="IPR002893">
    <property type="entry name" value="Znf_MYND"/>
</dbReference>
<dbReference type="Gene3D" id="1.10.220.160">
    <property type="match status" value="1"/>
</dbReference>
<keyword evidence="8" id="KW-1185">Reference proteome</keyword>
<evidence type="ECO:0000313" key="8">
    <source>
        <dbReference type="Proteomes" id="UP000283841"/>
    </source>
</evidence>
<evidence type="ECO:0000259" key="5">
    <source>
        <dbReference type="PROSITE" id="PS50280"/>
    </source>
</evidence>
<dbReference type="VEuPathDB" id="FungiDB:C8Q69DRAFT_221290"/>
<evidence type="ECO:0000259" key="6">
    <source>
        <dbReference type="PROSITE" id="PS50865"/>
    </source>
</evidence>
<dbReference type="InterPro" id="IPR050869">
    <property type="entry name" value="H3K4_H4K5_MeTrfase"/>
</dbReference>
<dbReference type="Pfam" id="PF00856">
    <property type="entry name" value="SET"/>
    <property type="match status" value="1"/>
</dbReference>
<reference evidence="7 8" key="1">
    <citation type="journal article" date="2018" name="Front. Microbiol.">
        <title>Genomic and genetic insights into a cosmopolitan fungus, Paecilomyces variotii (Eurotiales).</title>
        <authorList>
            <person name="Urquhart A.S."/>
            <person name="Mondo S.J."/>
            <person name="Makela M.R."/>
            <person name="Hane J.K."/>
            <person name="Wiebenga A."/>
            <person name="He G."/>
            <person name="Mihaltcheva S."/>
            <person name="Pangilinan J."/>
            <person name="Lipzen A."/>
            <person name="Barry K."/>
            <person name="de Vries R.P."/>
            <person name="Grigoriev I.V."/>
            <person name="Idnurm A."/>
        </authorList>
    </citation>
    <scope>NUCLEOTIDE SEQUENCE [LARGE SCALE GENOMIC DNA]</scope>
    <source>
        <strain evidence="7 8">CBS 101075</strain>
    </source>
</reference>
<organism evidence="7 8">
    <name type="scientific">Byssochlamys spectabilis</name>
    <name type="common">Paecilomyces variotii</name>
    <dbReference type="NCBI Taxonomy" id="264951"/>
    <lineage>
        <taxon>Eukaryota</taxon>
        <taxon>Fungi</taxon>
        <taxon>Dikarya</taxon>
        <taxon>Ascomycota</taxon>
        <taxon>Pezizomycotina</taxon>
        <taxon>Eurotiomycetes</taxon>
        <taxon>Eurotiomycetidae</taxon>
        <taxon>Eurotiales</taxon>
        <taxon>Thermoascaceae</taxon>
        <taxon>Paecilomyces</taxon>
    </lineage>
</organism>
<keyword evidence="2 4" id="KW-0863">Zinc-finger</keyword>
<evidence type="ECO:0000256" key="4">
    <source>
        <dbReference type="PROSITE-ProRule" id="PRU00134"/>
    </source>
</evidence>
<keyword evidence="3" id="KW-0862">Zinc</keyword>
<evidence type="ECO:0000256" key="2">
    <source>
        <dbReference type="ARBA" id="ARBA00022771"/>
    </source>
</evidence>
<dbReference type="SMART" id="SM00317">
    <property type="entry name" value="SET"/>
    <property type="match status" value="1"/>
</dbReference>
<proteinExistence type="predicted"/>
<protein>
    <submittedName>
        <fullName evidence="7">Uncharacterized protein</fullName>
    </submittedName>
</protein>
<dbReference type="Gene3D" id="2.170.270.10">
    <property type="entry name" value="SET domain"/>
    <property type="match status" value="1"/>
</dbReference>
<dbReference type="RefSeq" id="XP_028486868.1">
    <property type="nucleotide sequence ID" value="XM_028626293.1"/>
</dbReference>
<dbReference type="GeneID" id="39595570"/>
<dbReference type="PANTHER" id="PTHR12197:SF251">
    <property type="entry name" value="EG:BACR7C10.4 PROTEIN"/>
    <property type="match status" value="1"/>
</dbReference>
<evidence type="ECO:0000256" key="1">
    <source>
        <dbReference type="ARBA" id="ARBA00022723"/>
    </source>
</evidence>
<dbReference type="STRING" id="264951.A0A443HZN1"/>
<dbReference type="Pfam" id="PF01753">
    <property type="entry name" value="zf-MYND"/>
    <property type="match status" value="1"/>
</dbReference>
<evidence type="ECO:0000256" key="3">
    <source>
        <dbReference type="ARBA" id="ARBA00022833"/>
    </source>
</evidence>
<keyword evidence="1" id="KW-0479">Metal-binding</keyword>
<sequence>MSPHNQPPSMDTKAMPRLTDNMGNGLFATKDINVGEDVLKTNRPFVAVLDTPKLEDTCSGCFGKKQFFDGVKPPKACTGCKVVRYCDRACQSKDWKFAHSLECSIYCKLQPKILPNFARAVLRIILRRANQKYDDSEFDIFQMLETHAAEIRDTNQDQWNRILLTAKAVKEYSRTDMKEESIASFLAKIDLNTFNLVNPLYDRVGLYLHPYAAFINHSCDYNSVVGFDGDELFIKATRPIKADEQIFISYVDATYPYNVRRKELAERYYFECNCSKCEQGKETREDQFLPTSLDPSTLEDIDERARNLVASASADNDALQSMEKLRSALRMLRETSAWPITRQPYVSLRDELIIAMAAAKQFQSAFVQMVIRYLRVDPIVYPYEGHPIRQVHTYALVKVAMNLNRNHAIGSPDAVFQKFPKDMDLIIWVLLSQLVKSQQTACTVPSFRELVNSTYRTVDGEFKKYGLEPEKFVTEIKEEWEKLEATADEALKME</sequence>
<dbReference type="SUPFAM" id="SSF82199">
    <property type="entry name" value="SET domain"/>
    <property type="match status" value="1"/>
</dbReference>
<evidence type="ECO:0000313" key="7">
    <source>
        <dbReference type="EMBL" id="RWQ97223.1"/>
    </source>
</evidence>
<feature type="domain" description="SET" evidence="5">
    <location>
        <begin position="8"/>
        <end position="251"/>
    </location>
</feature>
<dbReference type="InterPro" id="IPR046341">
    <property type="entry name" value="SET_dom_sf"/>
</dbReference>
<comment type="caution">
    <text evidence="7">The sequence shown here is derived from an EMBL/GenBank/DDBJ whole genome shotgun (WGS) entry which is preliminary data.</text>
</comment>
<feature type="domain" description="MYND-type" evidence="6">
    <location>
        <begin position="58"/>
        <end position="103"/>
    </location>
</feature>
<name>A0A443HZN1_BYSSP</name>
<dbReference type="PROSITE" id="PS50865">
    <property type="entry name" value="ZF_MYND_2"/>
    <property type="match status" value="1"/>
</dbReference>
<dbReference type="AlphaFoldDB" id="A0A443HZN1"/>
<accession>A0A443HZN1</accession>
<dbReference type="PROSITE" id="PS01360">
    <property type="entry name" value="ZF_MYND_1"/>
    <property type="match status" value="1"/>
</dbReference>
<dbReference type="InterPro" id="IPR001214">
    <property type="entry name" value="SET_dom"/>
</dbReference>
<dbReference type="EMBL" id="RCNU01000003">
    <property type="protein sequence ID" value="RWQ97223.1"/>
    <property type="molecule type" value="Genomic_DNA"/>
</dbReference>
<dbReference type="PANTHER" id="PTHR12197">
    <property type="entry name" value="HISTONE-LYSINE N-METHYLTRANSFERASE SMYD"/>
    <property type="match status" value="1"/>
</dbReference>
<dbReference type="PROSITE" id="PS50280">
    <property type="entry name" value="SET"/>
    <property type="match status" value="1"/>
</dbReference>
<gene>
    <name evidence="7" type="ORF">C8Q69DRAFT_221290</name>
</gene>
<dbReference type="Gene3D" id="6.10.140.2220">
    <property type="match status" value="1"/>
</dbReference>
<dbReference type="Proteomes" id="UP000283841">
    <property type="component" value="Unassembled WGS sequence"/>
</dbReference>